<dbReference type="EMBL" id="JAPDNS010000001">
    <property type="protein sequence ID" value="MCW3483365.1"/>
    <property type="molecule type" value="Genomic_DNA"/>
</dbReference>
<dbReference type="PANTHER" id="PTHR43544:SF2">
    <property type="entry name" value="OXIDOREDUCTASE"/>
    <property type="match status" value="1"/>
</dbReference>
<reference evidence="1 2" key="1">
    <citation type="submission" date="2022-10" db="EMBL/GenBank/DDBJ databases">
        <title>Chitinophaga nivalis PC15 sp. nov., isolated from Pyeongchang county, South Korea.</title>
        <authorList>
            <person name="Trinh H.N."/>
        </authorList>
    </citation>
    <scope>NUCLEOTIDE SEQUENCE [LARGE SCALE GENOMIC DNA]</scope>
    <source>
        <strain evidence="1 2">PC14</strain>
    </source>
</reference>
<dbReference type="Gene3D" id="3.40.50.720">
    <property type="entry name" value="NAD(P)-binding Rossmann-like Domain"/>
    <property type="match status" value="1"/>
</dbReference>
<proteinExistence type="predicted"/>
<sequence>MATQEFTQEQWDHFYNILQYLSKKPDASPDTQRLKGLVTKIYKTARKDIQRTASEQRKASDQAKLQQTVVFQMGLQPAVSNQPAPPTVYLPLQQELEKAAICYACRQPYHTVHFHYHRLCSTCAATHLQKLEQRVSLTGRTALITGARMKIGYATALRLLRDGARVIATTRFAADALLHYTAEPDYAVWKERLTIYELDMISIPQVEQFIQFMLTTFPTLDIIINNAAQTLSYPSEYYRPLIARQALLPALPAADRARIASPASHTAALPALSGHFPEGQLDYFHQPLDTRSSNSWVMKLHEVDTAEVLSANLVNNIAPFMLNSRLKPLLLQSSFAARFIINVTSSEGQFSYASKTVFHPHTNMTKAALNMMTRTSAADYAASGIYMNSVDVGWVSTGNPIEKKTRLEEKGFLPPLTLADAAARIYDPIIQGIQDQPTYGKLYKNYVEVDW</sequence>
<evidence type="ECO:0000313" key="1">
    <source>
        <dbReference type="EMBL" id="MCW3483365.1"/>
    </source>
</evidence>
<dbReference type="PRINTS" id="PR00081">
    <property type="entry name" value="GDHRDH"/>
</dbReference>
<dbReference type="InterPro" id="IPR002347">
    <property type="entry name" value="SDR_fam"/>
</dbReference>
<organism evidence="1 2">
    <name type="scientific">Chitinophaga nivalis</name>
    <dbReference type="NCBI Taxonomy" id="2991709"/>
    <lineage>
        <taxon>Bacteria</taxon>
        <taxon>Pseudomonadati</taxon>
        <taxon>Bacteroidota</taxon>
        <taxon>Chitinophagia</taxon>
        <taxon>Chitinophagales</taxon>
        <taxon>Chitinophagaceae</taxon>
        <taxon>Chitinophaga</taxon>
    </lineage>
</organism>
<accession>A0ABT3IHC0</accession>
<comment type="caution">
    <text evidence="1">The sequence shown here is derived from an EMBL/GenBank/DDBJ whole genome shotgun (WGS) entry which is preliminary data.</text>
</comment>
<dbReference type="Proteomes" id="UP001207742">
    <property type="component" value="Unassembled WGS sequence"/>
</dbReference>
<dbReference type="InterPro" id="IPR051468">
    <property type="entry name" value="Fungal_SecMetab_SDRs"/>
</dbReference>
<dbReference type="Pfam" id="PF13561">
    <property type="entry name" value="adh_short_C2"/>
    <property type="match status" value="1"/>
</dbReference>
<dbReference type="SUPFAM" id="SSF51735">
    <property type="entry name" value="NAD(P)-binding Rossmann-fold domains"/>
    <property type="match status" value="1"/>
</dbReference>
<dbReference type="PANTHER" id="PTHR43544">
    <property type="entry name" value="SHORT-CHAIN DEHYDROGENASE/REDUCTASE"/>
    <property type="match status" value="1"/>
</dbReference>
<keyword evidence="2" id="KW-1185">Reference proteome</keyword>
<evidence type="ECO:0000313" key="2">
    <source>
        <dbReference type="Proteomes" id="UP001207742"/>
    </source>
</evidence>
<dbReference type="RefSeq" id="WP_264728623.1">
    <property type="nucleotide sequence ID" value="NZ_JAPDNR010000001.1"/>
</dbReference>
<gene>
    <name evidence="1" type="ORF">OL497_05645</name>
</gene>
<name>A0ABT3IHC0_9BACT</name>
<dbReference type="Pfam" id="PF00106">
    <property type="entry name" value="adh_short"/>
    <property type="match status" value="1"/>
</dbReference>
<dbReference type="CDD" id="cd05233">
    <property type="entry name" value="SDR_c"/>
    <property type="match status" value="1"/>
</dbReference>
<protein>
    <submittedName>
        <fullName evidence="1">SDR family oxidoreductase</fullName>
    </submittedName>
</protein>
<dbReference type="InterPro" id="IPR036291">
    <property type="entry name" value="NAD(P)-bd_dom_sf"/>
</dbReference>